<evidence type="ECO:0000313" key="1">
    <source>
        <dbReference type="EMBL" id="KAJ7540859.1"/>
    </source>
</evidence>
<gene>
    <name evidence="1" type="ORF">O6H91_10G033900</name>
</gene>
<dbReference type="EMBL" id="CM055101">
    <property type="protein sequence ID" value="KAJ7540859.1"/>
    <property type="molecule type" value="Genomic_DNA"/>
</dbReference>
<dbReference type="Proteomes" id="UP001162992">
    <property type="component" value="Chromosome 10"/>
</dbReference>
<organism evidence="1 2">
    <name type="scientific">Diphasiastrum complanatum</name>
    <name type="common">Issler's clubmoss</name>
    <name type="synonym">Lycopodium complanatum</name>
    <dbReference type="NCBI Taxonomy" id="34168"/>
    <lineage>
        <taxon>Eukaryota</taxon>
        <taxon>Viridiplantae</taxon>
        <taxon>Streptophyta</taxon>
        <taxon>Embryophyta</taxon>
        <taxon>Tracheophyta</taxon>
        <taxon>Lycopodiopsida</taxon>
        <taxon>Lycopodiales</taxon>
        <taxon>Lycopodiaceae</taxon>
        <taxon>Lycopodioideae</taxon>
        <taxon>Diphasiastrum</taxon>
    </lineage>
</organism>
<comment type="caution">
    <text evidence="1">The sequence shown here is derived from an EMBL/GenBank/DDBJ whole genome shotgun (WGS) entry which is preliminary data.</text>
</comment>
<evidence type="ECO:0000313" key="2">
    <source>
        <dbReference type="Proteomes" id="UP001162992"/>
    </source>
</evidence>
<reference evidence="2" key="1">
    <citation type="journal article" date="2024" name="Proc. Natl. Acad. Sci. U.S.A.">
        <title>Extraordinary preservation of gene collinearity over three hundred million years revealed in homosporous lycophytes.</title>
        <authorList>
            <person name="Li C."/>
            <person name="Wickell D."/>
            <person name="Kuo L.Y."/>
            <person name="Chen X."/>
            <person name="Nie B."/>
            <person name="Liao X."/>
            <person name="Peng D."/>
            <person name="Ji J."/>
            <person name="Jenkins J."/>
            <person name="Williams M."/>
            <person name="Shu S."/>
            <person name="Plott C."/>
            <person name="Barry K."/>
            <person name="Rajasekar S."/>
            <person name="Grimwood J."/>
            <person name="Han X."/>
            <person name="Sun S."/>
            <person name="Hou Z."/>
            <person name="He W."/>
            <person name="Dai G."/>
            <person name="Sun C."/>
            <person name="Schmutz J."/>
            <person name="Leebens-Mack J.H."/>
            <person name="Li F.W."/>
            <person name="Wang L."/>
        </authorList>
    </citation>
    <scope>NUCLEOTIDE SEQUENCE [LARGE SCALE GENOMIC DNA]</scope>
    <source>
        <strain evidence="2">cv. PW_Plant_1</strain>
    </source>
</reference>
<name>A0ACC2CFZ0_DIPCM</name>
<keyword evidence="2" id="KW-1185">Reference proteome</keyword>
<accession>A0ACC2CFZ0</accession>
<protein>
    <submittedName>
        <fullName evidence="1">Uncharacterized protein</fullName>
    </submittedName>
</protein>
<sequence>MENKKEAYADRYPKEDDLPPGSKLDGLSKNRFLENCRFEPIDSQHFCCACNEVVVEALRTRRLLLTTFESGFRFIHARICIFRDQSRYILESDRLNFEPKNKIKKSTLAEIMGRGRTLWVKCERPRYIKGLKLSPEQRKRMCIFYLGLRGVLGNEITGTLSGKVALKSLYDKFEEYT</sequence>
<proteinExistence type="predicted"/>